<name>A0AAN9EZH0_CROPI</name>
<dbReference type="PANTHER" id="PTHR31549">
    <property type="entry name" value="PROTEIN, PUTATIVE (DUF247)-RELATED-RELATED"/>
    <property type="match status" value="1"/>
</dbReference>
<dbReference type="Pfam" id="PF03140">
    <property type="entry name" value="DUF247"/>
    <property type="match status" value="1"/>
</dbReference>
<feature type="transmembrane region" description="Helical" evidence="1">
    <location>
        <begin position="457"/>
        <end position="480"/>
    </location>
</feature>
<accession>A0AAN9EZH0</accession>
<protein>
    <submittedName>
        <fullName evidence="2">Uncharacterized protein</fullName>
    </submittedName>
</protein>
<evidence type="ECO:0000256" key="1">
    <source>
        <dbReference type="SAM" id="Phobius"/>
    </source>
</evidence>
<reference evidence="2 3" key="1">
    <citation type="submission" date="2024-01" db="EMBL/GenBank/DDBJ databases">
        <title>The genomes of 5 underutilized Papilionoideae crops provide insights into root nodulation and disease resistanc.</title>
        <authorList>
            <person name="Yuan L."/>
        </authorList>
    </citation>
    <scope>NUCLEOTIDE SEQUENCE [LARGE SCALE GENOMIC DNA]</scope>
    <source>
        <strain evidence="2">ZHUSHIDOU_FW_LH</strain>
        <tissue evidence="2">Leaf</tissue>
    </source>
</reference>
<comment type="caution">
    <text evidence="2">The sequence shown here is derived from an EMBL/GenBank/DDBJ whole genome shotgun (WGS) entry which is preliminary data.</text>
</comment>
<dbReference type="EMBL" id="JAYWIO010000004">
    <property type="protein sequence ID" value="KAK7266121.1"/>
    <property type="molecule type" value="Genomic_DNA"/>
</dbReference>
<keyword evidence="1" id="KW-1133">Transmembrane helix</keyword>
<dbReference type="InterPro" id="IPR004158">
    <property type="entry name" value="DUF247_pln"/>
</dbReference>
<dbReference type="AlphaFoldDB" id="A0AAN9EZH0"/>
<sequence length="485" mass="55927">MISQTSIIKRRPKLQRHLYDTSLAVQRYLNNSNINMEGDGKHDHMKGPKIQCVSRYLRGMGFETFYTPQIISFGPFHLNEQSVGQTYKTLWTAMYLKETNQKYEDVLGRINGLCDELRQSYLDDDIAERDLEAAFAVRFHPIMHDEIMENYFTWMWLVDGCSILHVLDKSYNSNDPEQELNVPEQELNVSIDRLARVHKDMLLLENQIPFKLLKIICNDEAKLNVCLQNFLENHGVVVTSTRTSTAGEVSKDHLIVKIGEDEGDPIHLLDYLHRGFLMKSDHGILKLNKKSLHLRKYRVGSIQELKKAGIRIQKLPDGRFVHPIFNSNRGILQLPDLIVNDSTAVMFLNLIAYEMCPDFRNDFDFSVSSFIVFFSSLIDKPEDVKELRSCGVLINELAGDKEVVDLFNQMDALLVPETNIYAEITYQMQKYFVLNPTKIKMLGWLEEAYSSFLHSPWTIIALLAATLGLTLTFIQTWFAIHPKDP</sequence>
<dbReference type="PANTHER" id="PTHR31549:SF191">
    <property type="entry name" value="DUF247 DOMAIN PROTEIN"/>
    <property type="match status" value="1"/>
</dbReference>
<dbReference type="Proteomes" id="UP001372338">
    <property type="component" value="Unassembled WGS sequence"/>
</dbReference>
<organism evidence="2 3">
    <name type="scientific">Crotalaria pallida</name>
    <name type="common">Smooth rattlebox</name>
    <name type="synonym">Crotalaria striata</name>
    <dbReference type="NCBI Taxonomy" id="3830"/>
    <lineage>
        <taxon>Eukaryota</taxon>
        <taxon>Viridiplantae</taxon>
        <taxon>Streptophyta</taxon>
        <taxon>Embryophyta</taxon>
        <taxon>Tracheophyta</taxon>
        <taxon>Spermatophyta</taxon>
        <taxon>Magnoliopsida</taxon>
        <taxon>eudicotyledons</taxon>
        <taxon>Gunneridae</taxon>
        <taxon>Pentapetalae</taxon>
        <taxon>rosids</taxon>
        <taxon>fabids</taxon>
        <taxon>Fabales</taxon>
        <taxon>Fabaceae</taxon>
        <taxon>Papilionoideae</taxon>
        <taxon>50 kb inversion clade</taxon>
        <taxon>genistoids sensu lato</taxon>
        <taxon>core genistoids</taxon>
        <taxon>Crotalarieae</taxon>
        <taxon>Crotalaria</taxon>
    </lineage>
</organism>
<gene>
    <name evidence="2" type="ORF">RIF29_18761</name>
</gene>
<keyword evidence="1" id="KW-0812">Transmembrane</keyword>
<evidence type="ECO:0000313" key="2">
    <source>
        <dbReference type="EMBL" id="KAK7266121.1"/>
    </source>
</evidence>
<proteinExistence type="predicted"/>
<evidence type="ECO:0000313" key="3">
    <source>
        <dbReference type="Proteomes" id="UP001372338"/>
    </source>
</evidence>
<keyword evidence="1" id="KW-0472">Membrane</keyword>
<keyword evidence="3" id="KW-1185">Reference proteome</keyword>